<evidence type="ECO:0000259" key="9">
    <source>
        <dbReference type="PROSITE" id="PS51281"/>
    </source>
</evidence>
<dbReference type="Pfam" id="PF03943">
    <property type="entry name" value="TAP_C"/>
    <property type="match status" value="1"/>
</dbReference>
<dbReference type="InterPro" id="IPR009060">
    <property type="entry name" value="UBA-like_sf"/>
</dbReference>
<dbReference type="PANTHER" id="PTHR10662">
    <property type="entry name" value="NUCLEAR RNA EXPORT FACTOR"/>
    <property type="match status" value="1"/>
</dbReference>
<dbReference type="PROSITE" id="PS51281">
    <property type="entry name" value="TAP_C"/>
    <property type="match status" value="1"/>
</dbReference>
<feature type="domain" description="NTF2" evidence="8">
    <location>
        <begin position="289"/>
        <end position="443"/>
    </location>
</feature>
<dbReference type="Proteomes" id="UP001307889">
    <property type="component" value="Chromosome 10"/>
</dbReference>
<name>A0ABN7B5Q5_9HEMI</name>
<comment type="subcellular location">
    <subcellularLocation>
        <location evidence="1">Nucleus</location>
    </subcellularLocation>
</comment>
<dbReference type="PANTHER" id="PTHR10662:SF22">
    <property type="entry name" value="NUCLEAR RNA EXPORT FACTOR 1"/>
    <property type="match status" value="1"/>
</dbReference>
<evidence type="ECO:0000256" key="4">
    <source>
        <dbReference type="ARBA" id="ARBA00022614"/>
    </source>
</evidence>
<evidence type="ECO:0000313" key="11">
    <source>
        <dbReference type="Proteomes" id="UP001307889"/>
    </source>
</evidence>
<gene>
    <name evidence="10" type="ORF">NTJ_12410</name>
</gene>
<evidence type="ECO:0000256" key="7">
    <source>
        <dbReference type="ARBA" id="ARBA00023242"/>
    </source>
</evidence>
<feature type="domain" description="TAP-C" evidence="9">
    <location>
        <begin position="475"/>
        <end position="530"/>
    </location>
</feature>
<protein>
    <submittedName>
        <fullName evidence="10">Nuclear RNA export factor</fullName>
    </submittedName>
</protein>
<dbReference type="SUPFAM" id="SSF52058">
    <property type="entry name" value="L domain-like"/>
    <property type="match status" value="1"/>
</dbReference>
<sequence>MADNPFVFTRANCEVVSEFARTNSALKLTMDRQTHWNKMTIKQGARMDKDTVLSTLVNAIAPHEIFPVFYQIEDNDSFFLFRHGFSAVILLLERKMCIADPETHENIELIITAQYKTFNELPYDPVEEIEKVIRRRIVNEKTIDLRNLKEEPEMQHIFCSFLVTKFASIVFDSIFKHIKVENLMLSHNGITNLRFLERLAKSSLKVLDLRHNMLKIRDFGTVPRNLNVEHLLLAGNPMVSEYESTQRFIDIMTKRVPTLKKIDFIPVRSFVQRISDIPIFLYDPSYESFVDHFLFHYHGLYKRDRKSLAIMYHDNATFTICSMLKPVHVIPPHTSSFSTELKKLDHNLFKNTDMIKKYNNVFHGRERIKQALHFAPDVDFGYSTFCVDVPSINSQSATICCSGILQPTKMSLGKQNRFSRVWVLIPSKTVPGEWKISNDMWTIGESYAASEPMDPGLNPKIIEGDFAPMINPQLKDRTYLTNLVQKLTKMKAEWVERFLEEADWDLEFTLQSFTDQFKADVIPVDAFEIPANKAEMLEPLIKALVQKQVHLLGSGVV</sequence>
<dbReference type="InterPro" id="IPR035979">
    <property type="entry name" value="RBD_domain_sf"/>
</dbReference>
<dbReference type="SUPFAM" id="SSF54427">
    <property type="entry name" value="NTF2-like"/>
    <property type="match status" value="1"/>
</dbReference>
<dbReference type="SUPFAM" id="SSF54928">
    <property type="entry name" value="RNA-binding domain, RBD"/>
    <property type="match status" value="1"/>
</dbReference>
<accession>A0ABN7B5Q5</accession>
<comment type="similarity">
    <text evidence="2">Belongs to the NXF family.</text>
</comment>
<dbReference type="PROSITE" id="PS50177">
    <property type="entry name" value="NTF2_DOMAIN"/>
    <property type="match status" value="1"/>
</dbReference>
<dbReference type="InterPro" id="IPR018222">
    <property type="entry name" value="Nuclear_transport_factor_2_euk"/>
</dbReference>
<evidence type="ECO:0000256" key="5">
    <source>
        <dbReference type="ARBA" id="ARBA00022737"/>
    </source>
</evidence>
<keyword evidence="11" id="KW-1185">Reference proteome</keyword>
<organism evidence="10 11">
    <name type="scientific">Nesidiocoris tenuis</name>
    <dbReference type="NCBI Taxonomy" id="355587"/>
    <lineage>
        <taxon>Eukaryota</taxon>
        <taxon>Metazoa</taxon>
        <taxon>Ecdysozoa</taxon>
        <taxon>Arthropoda</taxon>
        <taxon>Hexapoda</taxon>
        <taxon>Insecta</taxon>
        <taxon>Pterygota</taxon>
        <taxon>Neoptera</taxon>
        <taxon>Paraneoptera</taxon>
        <taxon>Hemiptera</taxon>
        <taxon>Heteroptera</taxon>
        <taxon>Panheteroptera</taxon>
        <taxon>Cimicomorpha</taxon>
        <taxon>Miridae</taxon>
        <taxon>Dicyphina</taxon>
        <taxon>Nesidiocoris</taxon>
    </lineage>
</organism>
<dbReference type="Gene3D" id="3.80.10.10">
    <property type="entry name" value="Ribonuclease Inhibitor"/>
    <property type="match status" value="1"/>
</dbReference>
<evidence type="ECO:0000256" key="2">
    <source>
        <dbReference type="ARBA" id="ARBA00009285"/>
    </source>
</evidence>
<dbReference type="InterPro" id="IPR005637">
    <property type="entry name" value="TAP_C_dom"/>
</dbReference>
<dbReference type="InterPro" id="IPR001611">
    <property type="entry name" value="Leu-rich_rpt"/>
</dbReference>
<reference evidence="10 11" key="1">
    <citation type="submission" date="2023-09" db="EMBL/GenBank/DDBJ databases">
        <title>Nesidiocoris tenuis whole genome shotgun sequence.</title>
        <authorList>
            <person name="Shibata T."/>
            <person name="Shimoda M."/>
            <person name="Kobayashi T."/>
            <person name="Uehara T."/>
        </authorList>
    </citation>
    <scope>NUCLEOTIDE SEQUENCE [LARGE SCALE GENOMIC DNA]</scope>
    <source>
        <strain evidence="10 11">Japan</strain>
    </source>
</reference>
<dbReference type="Gene3D" id="3.30.70.330">
    <property type="match status" value="1"/>
</dbReference>
<dbReference type="InterPro" id="IPR002075">
    <property type="entry name" value="NTF2_dom"/>
</dbReference>
<keyword evidence="6" id="KW-0509">mRNA transport</keyword>
<evidence type="ECO:0000256" key="1">
    <source>
        <dbReference type="ARBA" id="ARBA00004123"/>
    </source>
</evidence>
<dbReference type="Pfam" id="PF22602">
    <property type="entry name" value="NXF_NTF2"/>
    <property type="match status" value="1"/>
</dbReference>
<dbReference type="Gene3D" id="1.10.8.10">
    <property type="entry name" value="DNA helicase RuvA subunit, C-terminal domain"/>
    <property type="match status" value="1"/>
</dbReference>
<evidence type="ECO:0000256" key="3">
    <source>
        <dbReference type="ARBA" id="ARBA00022448"/>
    </source>
</evidence>
<keyword evidence="5" id="KW-0677">Repeat</keyword>
<evidence type="ECO:0000256" key="6">
    <source>
        <dbReference type="ARBA" id="ARBA00022816"/>
    </source>
</evidence>
<dbReference type="InterPro" id="IPR012677">
    <property type="entry name" value="Nucleotide-bd_a/b_plait_sf"/>
</dbReference>
<dbReference type="EMBL" id="AP028918">
    <property type="protein sequence ID" value="BES99593.1"/>
    <property type="molecule type" value="Genomic_DNA"/>
</dbReference>
<dbReference type="SUPFAM" id="SSF46934">
    <property type="entry name" value="UBA-like"/>
    <property type="match status" value="1"/>
</dbReference>
<keyword evidence="7" id="KW-0539">Nucleus</keyword>
<keyword evidence="4" id="KW-0433">Leucine-rich repeat</keyword>
<proteinExistence type="inferred from homology"/>
<evidence type="ECO:0000313" key="10">
    <source>
        <dbReference type="EMBL" id="BES99593.1"/>
    </source>
</evidence>
<dbReference type="InterPro" id="IPR032675">
    <property type="entry name" value="LRR_dom_sf"/>
</dbReference>
<dbReference type="PROSITE" id="PS51450">
    <property type="entry name" value="LRR"/>
    <property type="match status" value="1"/>
</dbReference>
<evidence type="ECO:0000259" key="8">
    <source>
        <dbReference type="PROSITE" id="PS50177"/>
    </source>
</evidence>
<dbReference type="SMART" id="SM00804">
    <property type="entry name" value="TAP_C"/>
    <property type="match status" value="1"/>
</dbReference>
<keyword evidence="3" id="KW-0813">Transport</keyword>
<dbReference type="InterPro" id="IPR032710">
    <property type="entry name" value="NTF2-like_dom_sf"/>
</dbReference>
<dbReference type="Gene3D" id="3.10.450.50">
    <property type="match status" value="1"/>
</dbReference>
<dbReference type="InterPro" id="IPR030217">
    <property type="entry name" value="NXF_fam"/>
</dbReference>